<name>A0A2W5QHF6_VARPD</name>
<dbReference type="PROSITE" id="PS00923">
    <property type="entry name" value="ASP_GLU_RACEMASE_1"/>
    <property type="match status" value="1"/>
</dbReference>
<accession>A0A2W5QHF6</accession>
<evidence type="ECO:0000313" key="4">
    <source>
        <dbReference type="Proteomes" id="UP000249135"/>
    </source>
</evidence>
<comment type="caution">
    <text evidence="3">The sequence shown here is derived from an EMBL/GenBank/DDBJ whole genome shotgun (WGS) entry which is preliminary data.</text>
</comment>
<organism evidence="3 4">
    <name type="scientific">Variovorax paradoxus</name>
    <dbReference type="NCBI Taxonomy" id="34073"/>
    <lineage>
        <taxon>Bacteria</taxon>
        <taxon>Pseudomonadati</taxon>
        <taxon>Pseudomonadota</taxon>
        <taxon>Betaproteobacteria</taxon>
        <taxon>Burkholderiales</taxon>
        <taxon>Comamonadaceae</taxon>
        <taxon>Variovorax</taxon>
    </lineage>
</organism>
<dbReference type="InterPro" id="IPR004380">
    <property type="entry name" value="Asp_race"/>
</dbReference>
<dbReference type="Pfam" id="PF01177">
    <property type="entry name" value="Asp_Glu_race"/>
    <property type="match status" value="1"/>
</dbReference>
<dbReference type="Gene3D" id="3.40.50.1860">
    <property type="match status" value="2"/>
</dbReference>
<dbReference type="Proteomes" id="UP000249135">
    <property type="component" value="Unassembled WGS sequence"/>
</dbReference>
<evidence type="ECO:0000256" key="2">
    <source>
        <dbReference type="ARBA" id="ARBA00023235"/>
    </source>
</evidence>
<evidence type="ECO:0000256" key="1">
    <source>
        <dbReference type="ARBA" id="ARBA00007847"/>
    </source>
</evidence>
<dbReference type="AlphaFoldDB" id="A0A2W5QHF6"/>
<dbReference type="PANTHER" id="PTHR21198:SF7">
    <property type="entry name" value="ASPARTATE-GLUTAMATE RACEMASE FAMILY"/>
    <property type="match status" value="1"/>
</dbReference>
<gene>
    <name evidence="3" type="ORF">DI563_08520</name>
</gene>
<dbReference type="InterPro" id="IPR018187">
    <property type="entry name" value="Asp/Glu_racemase_AS_1"/>
</dbReference>
<dbReference type="NCBIfam" id="TIGR00035">
    <property type="entry name" value="asp_race"/>
    <property type="match status" value="1"/>
</dbReference>
<dbReference type="GO" id="GO:0047661">
    <property type="term" value="F:amino-acid racemase activity"/>
    <property type="evidence" value="ECO:0007669"/>
    <property type="project" value="InterPro"/>
</dbReference>
<dbReference type="PROSITE" id="PS00924">
    <property type="entry name" value="ASP_GLU_RACEMASE_2"/>
    <property type="match status" value="1"/>
</dbReference>
<dbReference type="InterPro" id="IPR001920">
    <property type="entry name" value="Asp/Glu_race"/>
</dbReference>
<comment type="similarity">
    <text evidence="1">Belongs to the aspartate/glutamate racemases family.</text>
</comment>
<protein>
    <recommendedName>
        <fullName evidence="5">Aspartate racemase</fullName>
    </recommendedName>
</protein>
<keyword evidence="2" id="KW-0413">Isomerase</keyword>
<dbReference type="InterPro" id="IPR015942">
    <property type="entry name" value="Asp/Glu/hydantoin_racemase"/>
</dbReference>
<evidence type="ECO:0000313" key="3">
    <source>
        <dbReference type="EMBL" id="PZQ75849.1"/>
    </source>
</evidence>
<dbReference type="EMBL" id="QFPP01000072">
    <property type="protein sequence ID" value="PZQ75849.1"/>
    <property type="molecule type" value="Genomic_DNA"/>
</dbReference>
<proteinExistence type="inferred from homology"/>
<evidence type="ECO:0008006" key="5">
    <source>
        <dbReference type="Google" id="ProtNLM"/>
    </source>
</evidence>
<reference evidence="3 4" key="1">
    <citation type="submission" date="2017-08" db="EMBL/GenBank/DDBJ databases">
        <title>Infants hospitalized years apart are colonized by the same room-sourced microbial strains.</title>
        <authorList>
            <person name="Brooks B."/>
            <person name="Olm M.R."/>
            <person name="Firek B.A."/>
            <person name="Baker R."/>
            <person name="Thomas B.C."/>
            <person name="Morowitz M.J."/>
            <person name="Banfield J.F."/>
        </authorList>
    </citation>
    <scope>NUCLEOTIDE SEQUENCE [LARGE SCALE GENOMIC DNA]</scope>
    <source>
        <strain evidence="3">S2_005_003_R2_41</strain>
    </source>
</reference>
<sequence length="257" mass="26107">MPSSARAFDPLPSAFGEAHAPVGVLGGMGPLATVDFMNKLLAATPATRDQDHLPLLVSSIPQVPDRTAAYRGEGASPLPALIASGRRLVDGGAALVVMPCNTAHLWFEPLQAALGVPMLHLVDAALAEAAEAVGGAPLGLLATEATLASGLYTARAPRIDWCLPTTAEVGAGITPGIAAIKAGDLATGRARLSAVARALVRRGARALVLGCTEIPLVLDAASAPVPVIDATAALAHRTVAWAAARVREGRDARLSAR</sequence>
<dbReference type="InterPro" id="IPR033134">
    <property type="entry name" value="Asp/Glu_racemase_AS_2"/>
</dbReference>
<dbReference type="PANTHER" id="PTHR21198">
    <property type="entry name" value="GLUTAMATE RACEMASE"/>
    <property type="match status" value="1"/>
</dbReference>
<dbReference type="SUPFAM" id="SSF53681">
    <property type="entry name" value="Aspartate/glutamate racemase"/>
    <property type="match status" value="2"/>
</dbReference>